<dbReference type="AlphaFoldDB" id="E1ZHZ5"/>
<dbReference type="GO" id="GO:0005777">
    <property type="term" value="C:peroxisome"/>
    <property type="evidence" value="ECO:0007669"/>
    <property type="project" value="InterPro"/>
</dbReference>
<organism evidence="7">
    <name type="scientific">Chlorella variabilis</name>
    <name type="common">Green alga</name>
    <dbReference type="NCBI Taxonomy" id="554065"/>
    <lineage>
        <taxon>Eukaryota</taxon>
        <taxon>Viridiplantae</taxon>
        <taxon>Chlorophyta</taxon>
        <taxon>core chlorophytes</taxon>
        <taxon>Trebouxiophyceae</taxon>
        <taxon>Chlorellales</taxon>
        <taxon>Chlorellaceae</taxon>
        <taxon>Chlorella clade</taxon>
        <taxon>Chlorella</taxon>
    </lineage>
</organism>
<keyword evidence="2" id="KW-0285">Flavoprotein</keyword>
<comment type="similarity">
    <text evidence="1">Belongs to the acyl-CoA oxidase family.</text>
</comment>
<accession>E1ZHZ5</accession>
<protein>
    <recommendedName>
        <fullName evidence="8">Acyl-coenzyme A oxidase</fullName>
    </recommendedName>
</protein>
<dbReference type="InterPro" id="IPR036250">
    <property type="entry name" value="AcylCo_DH-like_C"/>
</dbReference>
<dbReference type="Gene3D" id="1.20.140.10">
    <property type="entry name" value="Butyryl-CoA Dehydrogenase, subunit A, domain 3"/>
    <property type="match status" value="1"/>
</dbReference>
<keyword evidence="3" id="KW-0560">Oxidoreductase</keyword>
<evidence type="ECO:0000259" key="4">
    <source>
        <dbReference type="Pfam" id="PF01756"/>
    </source>
</evidence>
<dbReference type="InterPro" id="IPR006091">
    <property type="entry name" value="Acyl-CoA_Oxase/DH_mid-dom"/>
</dbReference>
<dbReference type="PANTHER" id="PTHR10909">
    <property type="entry name" value="ELECTRON TRANSPORT OXIDOREDUCTASE"/>
    <property type="match status" value="1"/>
</dbReference>
<dbReference type="RefSeq" id="XP_005846795.1">
    <property type="nucleotide sequence ID" value="XM_005846733.1"/>
</dbReference>
<dbReference type="InParanoid" id="E1ZHZ5"/>
<dbReference type="OrthoDB" id="538336at2759"/>
<name>E1ZHZ5_CHLVA</name>
<reference evidence="6 7" key="1">
    <citation type="journal article" date="2010" name="Plant Cell">
        <title>The Chlorella variabilis NC64A genome reveals adaptation to photosymbiosis, coevolution with viruses, and cryptic sex.</title>
        <authorList>
            <person name="Blanc G."/>
            <person name="Duncan G."/>
            <person name="Agarkova I."/>
            <person name="Borodovsky M."/>
            <person name="Gurnon J."/>
            <person name="Kuo A."/>
            <person name="Lindquist E."/>
            <person name="Lucas S."/>
            <person name="Pangilinan J."/>
            <person name="Polle J."/>
            <person name="Salamov A."/>
            <person name="Terry A."/>
            <person name="Yamada T."/>
            <person name="Dunigan D.D."/>
            <person name="Grigoriev I.V."/>
            <person name="Claverie J.M."/>
            <person name="Van Etten J.L."/>
        </authorList>
    </citation>
    <scope>NUCLEOTIDE SEQUENCE [LARGE SCALE GENOMIC DNA]</scope>
    <source>
        <strain evidence="6 7">NC64A</strain>
    </source>
</reference>
<dbReference type="Pfam" id="PF02770">
    <property type="entry name" value="Acyl-CoA_dh_M"/>
    <property type="match status" value="1"/>
</dbReference>
<dbReference type="InterPro" id="IPR009100">
    <property type="entry name" value="AcylCoA_DH/oxidase_NM_dom_sf"/>
</dbReference>
<evidence type="ECO:0000256" key="2">
    <source>
        <dbReference type="ARBA" id="ARBA00022630"/>
    </source>
</evidence>
<dbReference type="GO" id="GO:0003997">
    <property type="term" value="F:acyl-CoA oxidase activity"/>
    <property type="evidence" value="ECO:0007669"/>
    <property type="project" value="InterPro"/>
</dbReference>
<proteinExistence type="inferred from homology"/>
<gene>
    <name evidence="6" type="ORF">CHLNCDRAFT_135324</name>
</gene>
<dbReference type="InterPro" id="IPR046373">
    <property type="entry name" value="Acyl-CoA_Oxase/DH_mid-dom_sf"/>
</dbReference>
<dbReference type="OMA" id="NICPNIH"/>
<evidence type="ECO:0008006" key="8">
    <source>
        <dbReference type="Google" id="ProtNLM"/>
    </source>
</evidence>
<sequence length="479" mass="52564">MDATSSRRLAALGGHLVSASAVSEGGGAVVNEQMAGLGLNDTAATGSGVQQELQRLLEHDSFEERRRMKELMKSELFIPRYAVPLAEERELALQRLRVLCHSGNFRIEDFRVDPMRIFAAHECAAFADPSMATKMTVQFNLFGGTILKLGTQRHHDLLLRGITSLDDIGCFALTELGYGNNAVEMETTATFDAATDEFIIHTPTPLAQKYWITNSAIHAHWAVVFAQLLIGGTNHGIHGFLVPIRDKQDLRPCPGVRIEDMGHKMGCNGVDNGKLWFDRVRVPRSALLDAFSQVERDGSFRSVGSLEVLQALFVVREGRLLGQLVAAMKEGRSGPQASPAALLLRRVFDIWMRQQSDTVQHTAAAFAEREVLEACCRALAARSLSPALRALLEPVVRLYALHRLEQDLAWFLTEGLVPLASGTAVGEAARALCRQLAPHYRTLLDSFGIPDHLVAAPIAGDWAAYNEADNQGELLGQVW</sequence>
<dbReference type="PANTHER" id="PTHR10909:SF382">
    <property type="entry name" value="ACYL-COENZYME A OXIDASE"/>
    <property type="match status" value="1"/>
</dbReference>
<feature type="domain" description="Acyl-CoA oxidase/dehydrogenase middle" evidence="5">
    <location>
        <begin position="170"/>
        <end position="280"/>
    </location>
</feature>
<keyword evidence="7" id="KW-1185">Reference proteome</keyword>
<dbReference type="KEGG" id="cvr:CHLNCDRAFT_135324"/>
<evidence type="ECO:0000313" key="7">
    <source>
        <dbReference type="Proteomes" id="UP000008141"/>
    </source>
</evidence>
<dbReference type="SUPFAM" id="SSF56645">
    <property type="entry name" value="Acyl-CoA dehydrogenase NM domain-like"/>
    <property type="match status" value="1"/>
</dbReference>
<dbReference type="Pfam" id="PF01756">
    <property type="entry name" value="ACOX"/>
    <property type="match status" value="1"/>
</dbReference>
<dbReference type="InterPro" id="IPR002655">
    <property type="entry name" value="Acyl-CoA_oxidase_C"/>
</dbReference>
<dbReference type="FunFam" id="2.40.110.10:FF:000005">
    <property type="entry name" value="Acyl-coenzyme A oxidase"/>
    <property type="match status" value="1"/>
</dbReference>
<dbReference type="STRING" id="554065.E1ZHZ5"/>
<dbReference type="GO" id="GO:0033540">
    <property type="term" value="P:fatty acid beta-oxidation using acyl-CoA oxidase"/>
    <property type="evidence" value="ECO:0007669"/>
    <property type="project" value="TreeGrafter"/>
</dbReference>
<dbReference type="GO" id="GO:0055088">
    <property type="term" value="P:lipid homeostasis"/>
    <property type="evidence" value="ECO:0007669"/>
    <property type="project" value="TreeGrafter"/>
</dbReference>
<evidence type="ECO:0000259" key="5">
    <source>
        <dbReference type="Pfam" id="PF02770"/>
    </source>
</evidence>
<dbReference type="GeneID" id="17354156"/>
<dbReference type="eggNOG" id="KOG0135">
    <property type="taxonomic scope" value="Eukaryota"/>
</dbReference>
<dbReference type="GO" id="GO:0005504">
    <property type="term" value="F:fatty acid binding"/>
    <property type="evidence" value="ECO:0007669"/>
    <property type="project" value="TreeGrafter"/>
</dbReference>
<evidence type="ECO:0000313" key="6">
    <source>
        <dbReference type="EMBL" id="EFN54693.1"/>
    </source>
</evidence>
<dbReference type="SUPFAM" id="SSF47203">
    <property type="entry name" value="Acyl-CoA dehydrogenase C-terminal domain-like"/>
    <property type="match status" value="1"/>
</dbReference>
<evidence type="ECO:0000256" key="3">
    <source>
        <dbReference type="ARBA" id="ARBA00023002"/>
    </source>
</evidence>
<dbReference type="InterPro" id="IPR012258">
    <property type="entry name" value="Acyl-CoA_oxidase"/>
</dbReference>
<feature type="domain" description="Acyl-CoA oxidase C-terminal" evidence="4">
    <location>
        <begin position="349"/>
        <end position="459"/>
    </location>
</feature>
<dbReference type="Proteomes" id="UP000008141">
    <property type="component" value="Unassembled WGS sequence"/>
</dbReference>
<evidence type="ECO:0000256" key="1">
    <source>
        <dbReference type="ARBA" id="ARBA00006288"/>
    </source>
</evidence>
<dbReference type="EMBL" id="GL433847">
    <property type="protein sequence ID" value="EFN54693.1"/>
    <property type="molecule type" value="Genomic_DNA"/>
</dbReference>
<dbReference type="Gene3D" id="2.40.110.10">
    <property type="entry name" value="Butyryl-CoA Dehydrogenase, subunit A, domain 2"/>
    <property type="match status" value="1"/>
</dbReference>
<dbReference type="GO" id="GO:0071949">
    <property type="term" value="F:FAD binding"/>
    <property type="evidence" value="ECO:0007669"/>
    <property type="project" value="InterPro"/>
</dbReference>